<keyword evidence="1" id="KW-1133">Transmembrane helix</keyword>
<keyword evidence="1" id="KW-0812">Transmembrane</keyword>
<keyword evidence="1" id="KW-0472">Membrane</keyword>
<organism evidence="2 3">
    <name type="scientific">Tectimicrobiota bacterium</name>
    <dbReference type="NCBI Taxonomy" id="2528274"/>
    <lineage>
        <taxon>Bacteria</taxon>
        <taxon>Pseudomonadati</taxon>
        <taxon>Nitrospinota/Tectimicrobiota group</taxon>
        <taxon>Candidatus Tectimicrobiota</taxon>
    </lineage>
</organism>
<evidence type="ECO:0000313" key="3">
    <source>
        <dbReference type="Proteomes" id="UP000782312"/>
    </source>
</evidence>
<gene>
    <name evidence="2" type="ORF">HYZ11_05630</name>
</gene>
<feature type="transmembrane region" description="Helical" evidence="1">
    <location>
        <begin position="54"/>
        <end position="77"/>
    </location>
</feature>
<accession>A0A932MMU1</accession>
<dbReference type="Proteomes" id="UP000782312">
    <property type="component" value="Unassembled WGS sequence"/>
</dbReference>
<dbReference type="EMBL" id="JACPUR010000014">
    <property type="protein sequence ID" value="MBI3127063.1"/>
    <property type="molecule type" value="Genomic_DNA"/>
</dbReference>
<evidence type="ECO:0000313" key="2">
    <source>
        <dbReference type="EMBL" id="MBI3127063.1"/>
    </source>
</evidence>
<dbReference type="AlphaFoldDB" id="A0A932MMU1"/>
<comment type="caution">
    <text evidence="2">The sequence shown here is derived from an EMBL/GenBank/DDBJ whole genome shotgun (WGS) entry which is preliminary data.</text>
</comment>
<protein>
    <submittedName>
        <fullName evidence="2">Uncharacterized protein</fullName>
    </submittedName>
</protein>
<proteinExistence type="predicted"/>
<feature type="transmembrane region" description="Helical" evidence="1">
    <location>
        <begin position="83"/>
        <end position="101"/>
    </location>
</feature>
<evidence type="ECO:0000256" key="1">
    <source>
        <dbReference type="SAM" id="Phobius"/>
    </source>
</evidence>
<sequence>MFERRHPVLAPMGEFGGGGGGGGKPQSDEERIRKHLAHLSDWARRNNRDARWDFVRFWGFKLPAIASSAVSAASATVGASEQLVGVLALVAGICVAIDGLWPGGMLHNVHRRAVHDIRRLMSTAETEIDKISLQQREGSPERAAAFVEVLNKIDAERGRIGEYLANAEASLGITKESGGK</sequence>
<reference evidence="2" key="1">
    <citation type="submission" date="2020-07" db="EMBL/GenBank/DDBJ databases">
        <title>Huge and variable diversity of episymbiotic CPR bacteria and DPANN archaea in groundwater ecosystems.</title>
        <authorList>
            <person name="He C.Y."/>
            <person name="Keren R."/>
            <person name="Whittaker M."/>
            <person name="Farag I.F."/>
            <person name="Doudna J."/>
            <person name="Cate J.H.D."/>
            <person name="Banfield J.F."/>
        </authorList>
    </citation>
    <scope>NUCLEOTIDE SEQUENCE</scope>
    <source>
        <strain evidence="2">NC_groundwater_763_Ag_S-0.2um_68_21</strain>
    </source>
</reference>
<name>A0A932MMU1_UNCTE</name>